<comment type="caution">
    <text evidence="2">The sequence shown here is derived from an EMBL/GenBank/DDBJ whole genome shotgun (WGS) entry which is preliminary data.</text>
</comment>
<sequence>MRLVVRERMVAVGDDYWIEDENGNKIYLVDGKAMRLRATFDLKHGRTDKVLLRIHQKVVALRGTMVIDRDGETLATVRRKRLSLLRNHYTVTMADGTELNVSGRIVDREFAVEHRGELLAVVSRRWLTLRDTYGIDIVREDADAPLLVAVAICVIQLAEKDRAGGDG</sequence>
<reference evidence="2 3" key="1">
    <citation type="submission" date="2024-06" db="EMBL/GenBank/DDBJ databases">
        <title>The Natural Products Discovery Center: Release of the First 8490 Sequenced Strains for Exploring Actinobacteria Biosynthetic Diversity.</title>
        <authorList>
            <person name="Kalkreuter E."/>
            <person name="Kautsar S.A."/>
            <person name="Yang D."/>
            <person name="Bader C.D."/>
            <person name="Teijaro C.N."/>
            <person name="Fluegel L."/>
            <person name="Davis C.M."/>
            <person name="Simpson J.R."/>
            <person name="Lauterbach L."/>
            <person name="Steele A.D."/>
            <person name="Gui C."/>
            <person name="Meng S."/>
            <person name="Li G."/>
            <person name="Viehrig K."/>
            <person name="Ye F."/>
            <person name="Su P."/>
            <person name="Kiefer A.F."/>
            <person name="Nichols A."/>
            <person name="Cepeda A.J."/>
            <person name="Yan W."/>
            <person name="Fan B."/>
            <person name="Jiang Y."/>
            <person name="Adhikari A."/>
            <person name="Zheng C.-J."/>
            <person name="Schuster L."/>
            <person name="Cowan T.M."/>
            <person name="Smanski M.J."/>
            <person name="Chevrette M.G."/>
            <person name="De Carvalho L.P.S."/>
            <person name="Shen B."/>
        </authorList>
    </citation>
    <scope>NUCLEOTIDE SEQUENCE [LARGE SCALE GENOMIC DNA]</scope>
    <source>
        <strain evidence="2 3">NPDC038104</strain>
    </source>
</reference>
<name>A0ABV2YFE3_9ACTN</name>
<evidence type="ECO:0000313" key="3">
    <source>
        <dbReference type="Proteomes" id="UP001550850"/>
    </source>
</evidence>
<dbReference type="Gene3D" id="2.40.160.200">
    <property type="entry name" value="LURP1-related"/>
    <property type="match status" value="1"/>
</dbReference>
<keyword evidence="3" id="KW-1185">Reference proteome</keyword>
<dbReference type="InterPro" id="IPR038595">
    <property type="entry name" value="LOR_sf"/>
</dbReference>
<dbReference type="RefSeq" id="WP_108956562.1">
    <property type="nucleotide sequence ID" value="NZ_BEVZ01000008.1"/>
</dbReference>
<protein>
    <submittedName>
        <fullName evidence="2">LURP-one-related family protein</fullName>
    </submittedName>
</protein>
<dbReference type="Proteomes" id="UP001550850">
    <property type="component" value="Unassembled WGS sequence"/>
</dbReference>
<gene>
    <name evidence="2" type="ORF">AB0E65_09520</name>
</gene>
<dbReference type="SUPFAM" id="SSF54518">
    <property type="entry name" value="Tubby C-terminal domain-like"/>
    <property type="match status" value="1"/>
</dbReference>
<dbReference type="InterPro" id="IPR007612">
    <property type="entry name" value="LOR"/>
</dbReference>
<comment type="similarity">
    <text evidence="1">Belongs to the LOR family.</text>
</comment>
<proteinExistence type="inferred from homology"/>
<dbReference type="InterPro" id="IPR025659">
    <property type="entry name" value="Tubby-like_C"/>
</dbReference>
<evidence type="ECO:0000313" key="2">
    <source>
        <dbReference type="EMBL" id="MEU3554444.1"/>
    </source>
</evidence>
<accession>A0ABV2YFE3</accession>
<evidence type="ECO:0000256" key="1">
    <source>
        <dbReference type="ARBA" id="ARBA00005437"/>
    </source>
</evidence>
<dbReference type="EMBL" id="JBEZUR010000010">
    <property type="protein sequence ID" value="MEU3554444.1"/>
    <property type="molecule type" value="Genomic_DNA"/>
</dbReference>
<organism evidence="2 3">
    <name type="scientific">Streptomyces fragilis</name>
    <dbReference type="NCBI Taxonomy" id="67301"/>
    <lineage>
        <taxon>Bacteria</taxon>
        <taxon>Bacillati</taxon>
        <taxon>Actinomycetota</taxon>
        <taxon>Actinomycetes</taxon>
        <taxon>Kitasatosporales</taxon>
        <taxon>Streptomycetaceae</taxon>
        <taxon>Streptomyces</taxon>
    </lineage>
</organism>
<dbReference type="Pfam" id="PF04525">
    <property type="entry name" value="LOR"/>
    <property type="match status" value="1"/>
</dbReference>